<sequence length="84" mass="9443">MAIPLEGRSSSRDAERYAADASALEPLALEIIFAEKWQVISTALPFYLKAHAGTTRRQDLEILSISGWSRLGLYHDMYADRSSR</sequence>
<gene>
    <name evidence="1" type="ORF">AWL63_10150</name>
</gene>
<dbReference type="Proteomes" id="UP000094256">
    <property type="component" value="Chromosome"/>
</dbReference>
<evidence type="ECO:0000313" key="2">
    <source>
        <dbReference type="Proteomes" id="UP000094256"/>
    </source>
</evidence>
<organism evidence="1 2">
    <name type="scientific">Sphingomonas panacis</name>
    <dbReference type="NCBI Taxonomy" id="1560345"/>
    <lineage>
        <taxon>Bacteria</taxon>
        <taxon>Pseudomonadati</taxon>
        <taxon>Pseudomonadota</taxon>
        <taxon>Alphaproteobacteria</taxon>
        <taxon>Sphingomonadales</taxon>
        <taxon>Sphingomonadaceae</taxon>
        <taxon>Sphingomonas</taxon>
    </lineage>
</organism>
<dbReference type="EMBL" id="CP014168">
    <property type="protein sequence ID" value="AOH84277.1"/>
    <property type="molecule type" value="Genomic_DNA"/>
</dbReference>
<keyword evidence="2" id="KW-1185">Reference proteome</keyword>
<dbReference type="AlphaFoldDB" id="A0A1B3ZA35"/>
<name>A0A1B3ZA35_9SPHN</name>
<evidence type="ECO:0000313" key="1">
    <source>
        <dbReference type="EMBL" id="AOH84277.1"/>
    </source>
</evidence>
<proteinExistence type="predicted"/>
<accession>A0A1B3ZA35</accession>
<dbReference type="KEGG" id="span:AWL63_10150"/>
<reference evidence="1 2" key="1">
    <citation type="submission" date="2016-01" db="EMBL/GenBank/DDBJ databases">
        <title>Complete genome and mega plasmid sequence of Sphingomonas panacis DCY99 elicits systemic resistance in rice to Xanthomonas oryzae.</title>
        <authorList>
            <person name="Kim Y.J."/>
            <person name="Yang D.C."/>
            <person name="Sing P."/>
        </authorList>
    </citation>
    <scope>NUCLEOTIDE SEQUENCE [LARGE SCALE GENOMIC DNA]</scope>
    <source>
        <strain evidence="1 2">DCY99</strain>
    </source>
</reference>
<protein>
    <submittedName>
        <fullName evidence="1">Uncharacterized protein</fullName>
    </submittedName>
</protein>